<dbReference type="SUPFAM" id="SSF53850">
    <property type="entry name" value="Periplasmic binding protein-like II"/>
    <property type="match status" value="1"/>
</dbReference>
<evidence type="ECO:0000256" key="2">
    <source>
        <dbReference type="SAM" id="SignalP"/>
    </source>
</evidence>
<keyword evidence="4" id="KW-1185">Reference proteome</keyword>
<dbReference type="InterPro" id="IPR042100">
    <property type="entry name" value="Bug_dom1"/>
</dbReference>
<dbReference type="PANTHER" id="PTHR42928:SF5">
    <property type="entry name" value="BLR1237 PROTEIN"/>
    <property type="match status" value="1"/>
</dbReference>
<dbReference type="PANTHER" id="PTHR42928">
    <property type="entry name" value="TRICARBOXYLATE-BINDING PROTEIN"/>
    <property type="match status" value="1"/>
</dbReference>
<dbReference type="EMBL" id="JAGIZA010000015">
    <property type="protein sequence ID" value="MBP0495182.1"/>
    <property type="molecule type" value="Genomic_DNA"/>
</dbReference>
<evidence type="ECO:0000256" key="1">
    <source>
        <dbReference type="ARBA" id="ARBA00006987"/>
    </source>
</evidence>
<feature type="chain" id="PRO_5037161054" evidence="2">
    <location>
        <begin position="34"/>
        <end position="334"/>
    </location>
</feature>
<dbReference type="AlphaFoldDB" id="A0A940N1S1"/>
<dbReference type="RefSeq" id="WP_209375980.1">
    <property type="nucleotide sequence ID" value="NZ_JAGIZA010000015.1"/>
</dbReference>
<evidence type="ECO:0000313" key="4">
    <source>
        <dbReference type="Proteomes" id="UP000677537"/>
    </source>
</evidence>
<organism evidence="3 4">
    <name type="scientific">Roseomonas indoligenes</name>
    <dbReference type="NCBI Taxonomy" id="2820811"/>
    <lineage>
        <taxon>Bacteria</taxon>
        <taxon>Pseudomonadati</taxon>
        <taxon>Pseudomonadota</taxon>
        <taxon>Alphaproteobacteria</taxon>
        <taxon>Acetobacterales</taxon>
        <taxon>Roseomonadaceae</taxon>
        <taxon>Roseomonas</taxon>
    </lineage>
</organism>
<comment type="caution">
    <text evidence="3">The sequence shown here is derived from an EMBL/GenBank/DDBJ whole genome shotgun (WGS) entry which is preliminary data.</text>
</comment>
<feature type="signal peptide" evidence="2">
    <location>
        <begin position="1"/>
        <end position="33"/>
    </location>
</feature>
<dbReference type="PIRSF" id="PIRSF017082">
    <property type="entry name" value="YflP"/>
    <property type="match status" value="1"/>
</dbReference>
<dbReference type="Gene3D" id="3.40.190.10">
    <property type="entry name" value="Periplasmic binding protein-like II"/>
    <property type="match status" value="1"/>
</dbReference>
<dbReference type="Gene3D" id="3.40.190.150">
    <property type="entry name" value="Bordetella uptake gene, domain 1"/>
    <property type="match status" value="1"/>
</dbReference>
<dbReference type="CDD" id="cd07012">
    <property type="entry name" value="PBP2_Bug_TTT"/>
    <property type="match status" value="1"/>
</dbReference>
<comment type="similarity">
    <text evidence="1">Belongs to the UPF0065 (bug) family.</text>
</comment>
<dbReference type="Proteomes" id="UP000677537">
    <property type="component" value="Unassembled WGS sequence"/>
</dbReference>
<evidence type="ECO:0000313" key="3">
    <source>
        <dbReference type="EMBL" id="MBP0495182.1"/>
    </source>
</evidence>
<sequence length="334" mass="35465">MGTLPRILPRRGTLVLAALAALLAPSALSPARAQGNWPNRPIRVIVPQPPGGNLDIIVRSLSEGLQAELGQPVVVENRPGGNSVIGLEACAVAAADGYTFCGVSVEVMSTYPYVEPQLFARYASLRPVTQIVSSPGVLLASAEVPARTLPEFVAWARGKRDLNYSSSGNGSSQNLLWEWIKARDHLEMQHVPYRGVSEAINELAAGRVQASYVALGLALPQIQAGRIKPLAVLGASRIPQLPDTPSMHEIGYDFPYTGAWWGLATAANTPPAIVERVARAVHAVVHSAGYRERIIAPGGYVPSGSTPAEFTALIEEERAKGAEIVRLAGVRPGN</sequence>
<proteinExistence type="inferred from homology"/>
<keyword evidence="2" id="KW-0732">Signal</keyword>
<name>A0A940N1S1_9PROT</name>
<dbReference type="InterPro" id="IPR005064">
    <property type="entry name" value="BUG"/>
</dbReference>
<gene>
    <name evidence="3" type="ORF">J5Y10_20530</name>
</gene>
<reference evidence="3" key="1">
    <citation type="submission" date="2021-03" db="EMBL/GenBank/DDBJ databases">
        <authorList>
            <person name="So Y."/>
        </authorList>
    </citation>
    <scope>NUCLEOTIDE SEQUENCE</scope>
    <source>
        <strain evidence="3">SG15</strain>
    </source>
</reference>
<protein>
    <submittedName>
        <fullName evidence="3">Tripartite tricarboxylate transporter substrate binding protein</fullName>
    </submittedName>
</protein>
<accession>A0A940N1S1</accession>
<dbReference type="Pfam" id="PF03401">
    <property type="entry name" value="TctC"/>
    <property type="match status" value="1"/>
</dbReference>